<protein>
    <submittedName>
        <fullName evidence="2">Uncharacterized protein</fullName>
    </submittedName>
</protein>
<dbReference type="AlphaFoldDB" id="A0A1B6JFC9"/>
<feature type="region of interest" description="Disordered" evidence="1">
    <location>
        <begin position="371"/>
        <end position="405"/>
    </location>
</feature>
<feature type="non-terminal residue" evidence="2">
    <location>
        <position position="405"/>
    </location>
</feature>
<dbReference type="EMBL" id="GECU01009842">
    <property type="protein sequence ID" value="JAS97864.1"/>
    <property type="molecule type" value="Transcribed_RNA"/>
</dbReference>
<gene>
    <name evidence="2" type="ORF">g.4911</name>
</gene>
<proteinExistence type="predicted"/>
<feature type="region of interest" description="Disordered" evidence="1">
    <location>
        <begin position="56"/>
        <end position="76"/>
    </location>
</feature>
<sequence length="405" mass="45660">VKPGLDNNFDTNYQLISKRSNQSVRNAKSFSSLYTFNSHTNFMFDTFNSHTKFNEGKSSLDTSVSRSQTQNSYSSVPASSVYNLTTSMGTLTDDIDKQNNTTENPETKTTVIFENFPENITPDRSNDYLQIGTDTSSFDTMHQHSSTKLEPNILHTEKGKMRISAGNNSKYMDGSKSNISIKEIKEHLNQTTLSLYQLYSVVEFIEDLSTEPPGENVDFIRKENTTGNLCSQNVNLINCTETITGESLETKAVLENQPAQDTLCDRCGLFFLITMHHECIKDHQITDGKCFNYADTDYKFVDNPKENHMSCHHVCIDITSISSETNFSKSNKHDTTCSAPHCLTNTILNTGDTKLSNSLIFYNTKYESTSKSSHETNFKSNPTHIGEKKENHTYNVDQNDGNLNK</sequence>
<reference evidence="2" key="1">
    <citation type="submission" date="2015-11" db="EMBL/GenBank/DDBJ databases">
        <title>De novo transcriptome assembly of four potential Pierce s Disease insect vectors from Arizona vineyards.</title>
        <authorList>
            <person name="Tassone E.E."/>
        </authorList>
    </citation>
    <scope>NUCLEOTIDE SEQUENCE</scope>
</reference>
<feature type="compositionally biased region" description="Polar residues" evidence="1">
    <location>
        <begin position="393"/>
        <end position="405"/>
    </location>
</feature>
<evidence type="ECO:0000256" key="1">
    <source>
        <dbReference type="SAM" id="MobiDB-lite"/>
    </source>
</evidence>
<accession>A0A1B6JFC9</accession>
<name>A0A1B6JFC9_9HEMI</name>
<feature type="non-terminal residue" evidence="2">
    <location>
        <position position="1"/>
    </location>
</feature>
<organism evidence="2">
    <name type="scientific">Homalodisca liturata</name>
    <dbReference type="NCBI Taxonomy" id="320908"/>
    <lineage>
        <taxon>Eukaryota</taxon>
        <taxon>Metazoa</taxon>
        <taxon>Ecdysozoa</taxon>
        <taxon>Arthropoda</taxon>
        <taxon>Hexapoda</taxon>
        <taxon>Insecta</taxon>
        <taxon>Pterygota</taxon>
        <taxon>Neoptera</taxon>
        <taxon>Paraneoptera</taxon>
        <taxon>Hemiptera</taxon>
        <taxon>Auchenorrhyncha</taxon>
        <taxon>Membracoidea</taxon>
        <taxon>Cicadellidae</taxon>
        <taxon>Cicadellinae</taxon>
        <taxon>Proconiini</taxon>
        <taxon>Homalodisca</taxon>
    </lineage>
</organism>
<evidence type="ECO:0000313" key="2">
    <source>
        <dbReference type="EMBL" id="JAS97864.1"/>
    </source>
</evidence>